<dbReference type="AlphaFoldDB" id="A0A1Y5IE79"/>
<name>A0A1Y5IE79_OSTTA</name>
<gene>
    <name evidence="2" type="ORF">BE221DRAFT_70471</name>
</gene>
<feature type="region of interest" description="Disordered" evidence="1">
    <location>
        <begin position="196"/>
        <end position="217"/>
    </location>
</feature>
<evidence type="ECO:0000256" key="1">
    <source>
        <dbReference type="SAM" id="MobiDB-lite"/>
    </source>
</evidence>
<dbReference type="Proteomes" id="UP000195557">
    <property type="component" value="Unassembled WGS sequence"/>
</dbReference>
<evidence type="ECO:0000313" key="2">
    <source>
        <dbReference type="EMBL" id="OUS47900.1"/>
    </source>
</evidence>
<organism evidence="2">
    <name type="scientific">Ostreococcus tauri</name>
    <name type="common">Marine green alga</name>
    <dbReference type="NCBI Taxonomy" id="70448"/>
    <lineage>
        <taxon>Eukaryota</taxon>
        <taxon>Viridiplantae</taxon>
        <taxon>Chlorophyta</taxon>
        <taxon>Mamiellophyceae</taxon>
        <taxon>Mamiellales</taxon>
        <taxon>Bathycoccaceae</taxon>
        <taxon>Ostreococcus</taxon>
    </lineage>
</organism>
<proteinExistence type="predicted"/>
<dbReference type="EMBL" id="KZ155776">
    <property type="protein sequence ID" value="OUS47900.1"/>
    <property type="molecule type" value="Genomic_DNA"/>
</dbReference>
<accession>A0A1Y5IE79</accession>
<sequence length="217" mass="23888">MQNLTDPHLVGLPDDEIYRRYKRVLFRGVYASADRITDGQCHLYIACEAQTFNAQLPFTRGLKAEGRDDTANASASRARAFASEDFHLLGYISAFTNLRALQMHANASLRGKRGYYYILQVDAAKFTVVDDVTVDDDAEEPMAAVDEVVLDDTWGAAKGHGNRVRVHGVINVEAIERIWVADREGHMGDEGQFKDVTAPGGHNVPKELAVEAPPATA</sequence>
<protein>
    <submittedName>
        <fullName evidence="2">Uncharacterized protein</fullName>
    </submittedName>
</protein>
<reference evidence="2" key="1">
    <citation type="submission" date="2017-04" db="EMBL/GenBank/DDBJ databases">
        <title>Population genomics of picophytoplankton unveils novel chromosome hypervariability.</title>
        <authorList>
            <consortium name="DOE Joint Genome Institute"/>
            <person name="Blanc-Mathieu R."/>
            <person name="Krasovec M."/>
            <person name="Hebrard M."/>
            <person name="Yau S."/>
            <person name="Desgranges E."/>
            <person name="Martin J."/>
            <person name="Schackwitz W."/>
            <person name="Kuo A."/>
            <person name="Salin G."/>
            <person name="Donnadieu C."/>
            <person name="Desdevises Y."/>
            <person name="Sanchez-Ferandin S."/>
            <person name="Moreau H."/>
            <person name="Rivals E."/>
            <person name="Grigoriev I.V."/>
            <person name="Grimsley N."/>
            <person name="Eyre-Walker A."/>
            <person name="Piganeau G."/>
        </authorList>
    </citation>
    <scope>NUCLEOTIDE SEQUENCE [LARGE SCALE GENOMIC DNA]</scope>
    <source>
        <strain evidence="2">RCC 1115</strain>
    </source>
</reference>